<dbReference type="RefSeq" id="WP_324181567.1">
    <property type="nucleotide sequence ID" value="NZ_BAABAW010000014.1"/>
</dbReference>
<reference evidence="1 2" key="1">
    <citation type="journal article" date="2013" name="Int. J. Syst. Evol. Microbiol.">
        <title>Aquimarina gracilis sp. nov., isolated from the gut microflora of a mussel, Mytilus coruscus, and emended description of Aquimarina spongiae.</title>
        <authorList>
            <person name="Park S.C."/>
            <person name="Choe H.N."/>
            <person name="Baik K.S."/>
            <person name="Seong C.N."/>
        </authorList>
    </citation>
    <scope>NUCLEOTIDE SEQUENCE [LARGE SCALE GENOMIC DNA]</scope>
    <source>
        <strain evidence="1 2">PSC32</strain>
    </source>
</reference>
<accession>A0ABU6A0D2</accession>
<sequence>MKKYISKSVSIMILSLFVLGHTSCEKEEVKDEPSQNSQELLLSKLNSFNKNYQQNVIDKQPKQDLDLDKGCGFWCKFGKVVVVAGADIVGAGAGAKAVQGVAAGVGLATGGTGYAVTVGVAATITGAAASIAAADKVNQSIALAPEEFGETLTISDAQPLPADFLILNDVGTNHNELIANYYKNIEPLKLKSFNGNSLSTYEALLPQTNTLVSAEYLEQSSQILESPEFIALNNDIQNSVEKYVDGEFNMDSFIQDLSNKNHINEEMASIFEYFFDIYNNSENVNNVNDIADFYIEAVNSSNLSQSDKEALISAFSVATQSPTFWSNQN</sequence>
<name>A0ABU6A0D2_9FLAO</name>
<gene>
    <name evidence="1" type="ORF">U6A24_18850</name>
</gene>
<comment type="caution">
    <text evidence="1">The sequence shown here is derived from an EMBL/GenBank/DDBJ whole genome shotgun (WGS) entry which is preliminary data.</text>
</comment>
<evidence type="ECO:0000313" key="1">
    <source>
        <dbReference type="EMBL" id="MEB3347542.1"/>
    </source>
</evidence>
<keyword evidence="2" id="KW-1185">Reference proteome</keyword>
<protein>
    <submittedName>
        <fullName evidence="1">Uncharacterized protein</fullName>
    </submittedName>
</protein>
<proteinExistence type="predicted"/>
<dbReference type="EMBL" id="JAYKLX010000009">
    <property type="protein sequence ID" value="MEB3347542.1"/>
    <property type="molecule type" value="Genomic_DNA"/>
</dbReference>
<dbReference type="Proteomes" id="UP001327027">
    <property type="component" value="Unassembled WGS sequence"/>
</dbReference>
<organism evidence="1 2">
    <name type="scientific">Aquimarina gracilis</name>
    <dbReference type="NCBI Taxonomy" id="874422"/>
    <lineage>
        <taxon>Bacteria</taxon>
        <taxon>Pseudomonadati</taxon>
        <taxon>Bacteroidota</taxon>
        <taxon>Flavobacteriia</taxon>
        <taxon>Flavobacteriales</taxon>
        <taxon>Flavobacteriaceae</taxon>
        <taxon>Aquimarina</taxon>
    </lineage>
</organism>
<evidence type="ECO:0000313" key="2">
    <source>
        <dbReference type="Proteomes" id="UP001327027"/>
    </source>
</evidence>